<protein>
    <submittedName>
        <fullName evidence="2">Uncharacterized protein</fullName>
    </submittedName>
</protein>
<feature type="compositionally biased region" description="Basic and acidic residues" evidence="1">
    <location>
        <begin position="547"/>
        <end position="561"/>
    </location>
</feature>
<evidence type="ECO:0000313" key="3">
    <source>
        <dbReference type="Proteomes" id="UP001589698"/>
    </source>
</evidence>
<name>A0ABV6E1L5_9ACTN</name>
<proteinExistence type="predicted"/>
<organism evidence="2 3">
    <name type="scientific">Nocardioides zeicaulis</name>
    <dbReference type="NCBI Taxonomy" id="1776857"/>
    <lineage>
        <taxon>Bacteria</taxon>
        <taxon>Bacillati</taxon>
        <taxon>Actinomycetota</taxon>
        <taxon>Actinomycetes</taxon>
        <taxon>Propionibacteriales</taxon>
        <taxon>Nocardioidaceae</taxon>
        <taxon>Nocardioides</taxon>
    </lineage>
</organism>
<dbReference type="RefSeq" id="WP_378518530.1">
    <property type="nucleotide sequence ID" value="NZ_CBCSDI010000032.1"/>
</dbReference>
<feature type="region of interest" description="Disordered" evidence="1">
    <location>
        <begin position="540"/>
        <end position="561"/>
    </location>
</feature>
<accession>A0ABV6E1L5</accession>
<comment type="caution">
    <text evidence="2">The sequence shown here is derived from an EMBL/GenBank/DDBJ whole genome shotgun (WGS) entry which is preliminary data.</text>
</comment>
<dbReference type="EMBL" id="JBHLXH010000001">
    <property type="protein sequence ID" value="MFC0222823.1"/>
    <property type="molecule type" value="Genomic_DNA"/>
</dbReference>
<evidence type="ECO:0000313" key="2">
    <source>
        <dbReference type="EMBL" id="MFC0222823.1"/>
    </source>
</evidence>
<sequence length="634" mass="68780">MTTASPSPRPPYLPDLAKTASLRRLASALVDRGLHEHAATAIASSVCDPTTVRRQLTAPGRLRVEGGYLEVVQTEVWSPSVLVFPTNPRALPAFAYEIEGATGRRNPLPPLLGSADPDAVELLLPGLPSSDLVGALDAQVDYLRRANDLREAVGRVGIREPLLLVPLVIDLKWGESPRRFTDDADVDVIDAPAMLAAVDGSSRITAAHAHLSIQPADSLFSFLGNERSLRSKIASVIRLDHENDELTLEEAQQCMSLVAPAAIIVGFVPDNPAVDTLLAAINSRLGALHVDPPRAWSAASRLDVQLDAALGALVAGGRLEPTEAEWLSGRMTLQDADDLGFRDSPDVRAAYLFETVGRTESLTGRALRALTARSRITTNLRAEIAAEGAIRGYRSQINDTQAQAARSLLTAIYMMEEVQQSWRIDPYKSNFKVSAFRAAALSELEEAGRPGPNGRQLLALAGYWLARMRVVPRQTRGGQEDRRDITAVLSLMAHSAHGVHQLLQIVIDGRRGLFPRQVSATGKVTSTEARLSDEWIRKTWGPSRNEAGSRRPDPTPEQKLDESVADLKSALQEVKSRLEALREPHLGDGGSLVDTIGLKPDVADAMIRDVLEIQMRLSVLKHVGDQHSSRDAAI</sequence>
<dbReference type="Proteomes" id="UP001589698">
    <property type="component" value="Unassembled WGS sequence"/>
</dbReference>
<reference evidence="2 3" key="1">
    <citation type="submission" date="2024-09" db="EMBL/GenBank/DDBJ databases">
        <authorList>
            <person name="Sun Q."/>
            <person name="Mori K."/>
        </authorList>
    </citation>
    <scope>NUCLEOTIDE SEQUENCE [LARGE SCALE GENOMIC DNA]</scope>
    <source>
        <strain evidence="2 3">CCM 8654</strain>
    </source>
</reference>
<keyword evidence="3" id="KW-1185">Reference proteome</keyword>
<evidence type="ECO:0000256" key="1">
    <source>
        <dbReference type="SAM" id="MobiDB-lite"/>
    </source>
</evidence>
<gene>
    <name evidence="2" type="ORF">ACFFJG_10050</name>
</gene>